<dbReference type="InterPro" id="IPR029058">
    <property type="entry name" value="AB_hydrolase_fold"/>
</dbReference>
<dbReference type="Pfam" id="PF12740">
    <property type="entry name" value="PETase"/>
    <property type="match status" value="1"/>
</dbReference>
<sequence length="381" mass="39997">MLKKILKGLGAVLVLVVSLAIATYVATGPSRPDSASSSAEWLQAGPHRVASADFTFVDSSRPTNENRGFPGKPERTLPTTIWYPQGLDGQLPLIIHSHGIVSNGAEMPYVAEAMASHGYIVAAADYPLTSGSTPGGANGDDVVNQPADVSFLIDSVLNLSADEKPFAGEVDGSRIGLSGYSLGGLTTYLTTYHPRWRDPRVAAAVAIAGPSAIFSAPFFGTTDVPVLAIAGTADALIEYARNAADLDTRAPDVSVVTIEGGSHLGFVGVSDPTFRFMDNPDTLGCSAVMAVLGDDPNAVFRTMGSVAEGIDPNRDLPGICDYGYGETTHPGRQQMITQLATVSFFESVFSADGDRRAAARRQLTQALASDFEEVAFTPAPR</sequence>
<dbReference type="EMBL" id="SHAH01000128">
    <property type="protein sequence ID" value="RZO73342.1"/>
    <property type="molecule type" value="Genomic_DNA"/>
</dbReference>
<name>A0A520RSX0_9GAMM</name>
<gene>
    <name evidence="3" type="ORF">EVA69_06725</name>
</gene>
<dbReference type="SUPFAM" id="SSF53474">
    <property type="entry name" value="alpha/beta-Hydrolases"/>
    <property type="match status" value="1"/>
</dbReference>
<dbReference type="InterPro" id="IPR041127">
    <property type="entry name" value="PET_hydrolase/cutinase-like"/>
</dbReference>
<dbReference type="InterPro" id="IPR050261">
    <property type="entry name" value="FrsA_esterase"/>
</dbReference>
<feature type="domain" description="PET hydrolase/cutinase-like" evidence="2">
    <location>
        <begin position="80"/>
        <end position="263"/>
    </location>
</feature>
<dbReference type="GO" id="GO:0052689">
    <property type="term" value="F:carboxylic ester hydrolase activity"/>
    <property type="evidence" value="ECO:0007669"/>
    <property type="project" value="UniProtKB-ARBA"/>
</dbReference>
<evidence type="ECO:0000256" key="1">
    <source>
        <dbReference type="ARBA" id="ARBA00022801"/>
    </source>
</evidence>
<keyword evidence="1" id="KW-0378">Hydrolase</keyword>
<dbReference type="Gene3D" id="3.40.50.1820">
    <property type="entry name" value="alpha/beta hydrolase"/>
    <property type="match status" value="1"/>
</dbReference>
<evidence type="ECO:0000313" key="4">
    <source>
        <dbReference type="Proteomes" id="UP000320404"/>
    </source>
</evidence>
<dbReference type="PANTHER" id="PTHR22946:SF9">
    <property type="entry name" value="POLYKETIDE TRANSFERASE AF380"/>
    <property type="match status" value="1"/>
</dbReference>
<dbReference type="Proteomes" id="UP000320404">
    <property type="component" value="Unassembled WGS sequence"/>
</dbReference>
<evidence type="ECO:0000259" key="2">
    <source>
        <dbReference type="Pfam" id="PF12740"/>
    </source>
</evidence>
<comment type="caution">
    <text evidence="3">The sequence shown here is derived from an EMBL/GenBank/DDBJ whole genome shotgun (WGS) entry which is preliminary data.</text>
</comment>
<accession>A0A520RSX0</accession>
<dbReference type="PANTHER" id="PTHR22946">
    <property type="entry name" value="DIENELACTONE HYDROLASE DOMAIN-CONTAINING PROTEIN-RELATED"/>
    <property type="match status" value="1"/>
</dbReference>
<protein>
    <recommendedName>
        <fullName evidence="2">PET hydrolase/cutinase-like domain-containing protein</fullName>
    </recommendedName>
</protein>
<proteinExistence type="predicted"/>
<dbReference type="AlphaFoldDB" id="A0A520RSX0"/>
<organism evidence="3 4">
    <name type="scientific">OM182 bacterium</name>
    <dbReference type="NCBI Taxonomy" id="2510334"/>
    <lineage>
        <taxon>Bacteria</taxon>
        <taxon>Pseudomonadati</taxon>
        <taxon>Pseudomonadota</taxon>
        <taxon>Gammaproteobacteria</taxon>
        <taxon>OMG group</taxon>
        <taxon>OM182 clade</taxon>
    </lineage>
</organism>
<reference evidence="3 4" key="1">
    <citation type="submission" date="2019-02" db="EMBL/GenBank/DDBJ databases">
        <title>Prokaryotic population dynamics and viral predation in marine succession experiment using metagenomics: the confinement effect.</title>
        <authorList>
            <person name="Haro-Moreno J.M."/>
            <person name="Rodriguez-Valera F."/>
            <person name="Lopez-Perez M."/>
        </authorList>
    </citation>
    <scope>NUCLEOTIDE SEQUENCE [LARGE SCALE GENOMIC DNA]</scope>
    <source>
        <strain evidence="3">MED-G158</strain>
    </source>
</reference>
<evidence type="ECO:0000313" key="3">
    <source>
        <dbReference type="EMBL" id="RZO73342.1"/>
    </source>
</evidence>